<dbReference type="Proteomes" id="UP000184260">
    <property type="component" value="Unassembled WGS sequence"/>
</dbReference>
<dbReference type="OrthoDB" id="1375851at2"/>
<protein>
    <submittedName>
        <fullName evidence="1">Uncharacterized protein</fullName>
    </submittedName>
</protein>
<dbReference type="RefSeq" id="WP_073355081.1">
    <property type="nucleotide sequence ID" value="NZ_FRBU01000043.1"/>
</dbReference>
<name>A0A1M7JJL9_9FLAO</name>
<dbReference type="AlphaFoldDB" id="A0A1M7JJL9"/>
<sequence length="101" mass="11301">MPAPESVKQSQTFILKEVIYNHDGFSIAVGLLMGYSKLVCAMRWNGKDDKTGFPYAFNNALWLHLPGELTLNNLSGLLTSKKRIHPSNYILFSSIRLMIGA</sequence>
<keyword evidence="2" id="KW-1185">Reference proteome</keyword>
<dbReference type="EMBL" id="FRBU01000043">
    <property type="protein sequence ID" value="SHM53188.1"/>
    <property type="molecule type" value="Genomic_DNA"/>
</dbReference>
<evidence type="ECO:0000313" key="2">
    <source>
        <dbReference type="Proteomes" id="UP000184260"/>
    </source>
</evidence>
<gene>
    <name evidence="1" type="ORF">SAMN05443669_10432</name>
</gene>
<organism evidence="1 2">
    <name type="scientific">Flavobacterium xanthum</name>
    <dbReference type="NCBI Taxonomy" id="69322"/>
    <lineage>
        <taxon>Bacteria</taxon>
        <taxon>Pseudomonadati</taxon>
        <taxon>Bacteroidota</taxon>
        <taxon>Flavobacteriia</taxon>
        <taxon>Flavobacteriales</taxon>
        <taxon>Flavobacteriaceae</taxon>
        <taxon>Flavobacterium</taxon>
    </lineage>
</organism>
<reference evidence="2" key="1">
    <citation type="submission" date="2016-11" db="EMBL/GenBank/DDBJ databases">
        <authorList>
            <person name="Varghese N."/>
            <person name="Submissions S."/>
        </authorList>
    </citation>
    <scope>NUCLEOTIDE SEQUENCE [LARGE SCALE GENOMIC DNA]</scope>
    <source>
        <strain evidence="2">DSM 3661</strain>
    </source>
</reference>
<proteinExistence type="predicted"/>
<accession>A0A1M7JJL9</accession>
<evidence type="ECO:0000313" key="1">
    <source>
        <dbReference type="EMBL" id="SHM53188.1"/>
    </source>
</evidence>